<evidence type="ECO:0000256" key="4">
    <source>
        <dbReference type="ARBA" id="ARBA00023136"/>
    </source>
</evidence>
<feature type="domain" description="Major facilitator superfamily (MFS) profile" evidence="6">
    <location>
        <begin position="1"/>
        <end position="250"/>
    </location>
</feature>
<feature type="transmembrane region" description="Helical" evidence="5">
    <location>
        <begin position="102"/>
        <end position="125"/>
    </location>
</feature>
<feature type="transmembrane region" description="Helical" evidence="5">
    <location>
        <begin position="74"/>
        <end position="96"/>
    </location>
</feature>
<protein>
    <recommendedName>
        <fullName evidence="6">Major facilitator superfamily (MFS) profile domain-containing protein</fullName>
    </recommendedName>
</protein>
<organism evidence="7 8">
    <name type="scientific">Diploptera punctata</name>
    <name type="common">Pacific beetle cockroach</name>
    <dbReference type="NCBI Taxonomy" id="6984"/>
    <lineage>
        <taxon>Eukaryota</taxon>
        <taxon>Metazoa</taxon>
        <taxon>Ecdysozoa</taxon>
        <taxon>Arthropoda</taxon>
        <taxon>Hexapoda</taxon>
        <taxon>Insecta</taxon>
        <taxon>Pterygota</taxon>
        <taxon>Neoptera</taxon>
        <taxon>Polyneoptera</taxon>
        <taxon>Dictyoptera</taxon>
        <taxon>Blattodea</taxon>
        <taxon>Blaberoidea</taxon>
        <taxon>Blaberidae</taxon>
        <taxon>Diplopterinae</taxon>
        <taxon>Diploptera</taxon>
    </lineage>
</organism>
<sequence length="250" mass="27155">MKEISPHLVPDGNAESWISSVPPSGAFVGSLVAGPLMQLLGRRRTLMISSPLWVLGWILIATSQSYEMIICARILTGFCVGLVTPSAAVYVMNVSFAEIRGILGSLPALFMAGGILVSYLLGAWLPWNQLAWAISSIPSSSHLQRKKETSGFSREELLRRPVYHTICSLFYALDFPAILATILVGLIQLIANSSRYLSGLGKGEGLGLLPLISLMAFMVGFSIGYCSIPFLLMGELIPEKQRSFLSSICW</sequence>
<evidence type="ECO:0000256" key="3">
    <source>
        <dbReference type="ARBA" id="ARBA00022989"/>
    </source>
</evidence>
<dbReference type="AlphaFoldDB" id="A0AAD8AL08"/>
<evidence type="ECO:0000256" key="2">
    <source>
        <dbReference type="ARBA" id="ARBA00022692"/>
    </source>
</evidence>
<evidence type="ECO:0000313" key="8">
    <source>
        <dbReference type="Proteomes" id="UP001233999"/>
    </source>
</evidence>
<evidence type="ECO:0000256" key="5">
    <source>
        <dbReference type="SAM" id="Phobius"/>
    </source>
</evidence>
<keyword evidence="8" id="KW-1185">Reference proteome</keyword>
<feature type="transmembrane region" description="Helical" evidence="5">
    <location>
        <begin position="211"/>
        <end position="232"/>
    </location>
</feature>
<feature type="transmembrane region" description="Helical" evidence="5">
    <location>
        <begin position="45"/>
        <end position="62"/>
    </location>
</feature>
<comment type="subcellular location">
    <subcellularLocation>
        <location evidence="1">Membrane</location>
        <topology evidence="1">Multi-pass membrane protein</topology>
    </subcellularLocation>
</comment>
<keyword evidence="2 5" id="KW-0812">Transmembrane</keyword>
<dbReference type="Proteomes" id="UP001233999">
    <property type="component" value="Unassembled WGS sequence"/>
</dbReference>
<dbReference type="InterPro" id="IPR036259">
    <property type="entry name" value="MFS_trans_sf"/>
</dbReference>
<dbReference type="InterPro" id="IPR005828">
    <property type="entry name" value="MFS_sugar_transport-like"/>
</dbReference>
<dbReference type="GO" id="GO:0022857">
    <property type="term" value="F:transmembrane transporter activity"/>
    <property type="evidence" value="ECO:0007669"/>
    <property type="project" value="InterPro"/>
</dbReference>
<dbReference type="SUPFAM" id="SSF103473">
    <property type="entry name" value="MFS general substrate transporter"/>
    <property type="match status" value="1"/>
</dbReference>
<name>A0AAD8AL08_DIPPU</name>
<evidence type="ECO:0000313" key="7">
    <source>
        <dbReference type="EMBL" id="KAJ9600660.1"/>
    </source>
</evidence>
<dbReference type="EMBL" id="JASPKZ010000162">
    <property type="protein sequence ID" value="KAJ9600660.1"/>
    <property type="molecule type" value="Genomic_DNA"/>
</dbReference>
<evidence type="ECO:0000256" key="1">
    <source>
        <dbReference type="ARBA" id="ARBA00004141"/>
    </source>
</evidence>
<proteinExistence type="predicted"/>
<keyword evidence="4 5" id="KW-0472">Membrane</keyword>
<accession>A0AAD8AL08</accession>
<comment type="caution">
    <text evidence="7">The sequence shown here is derived from an EMBL/GenBank/DDBJ whole genome shotgun (WGS) entry which is preliminary data.</text>
</comment>
<dbReference type="GO" id="GO:0016020">
    <property type="term" value="C:membrane"/>
    <property type="evidence" value="ECO:0007669"/>
    <property type="project" value="UniProtKB-SubCell"/>
</dbReference>
<reference evidence="7" key="2">
    <citation type="submission" date="2023-05" db="EMBL/GenBank/DDBJ databases">
        <authorList>
            <person name="Fouks B."/>
        </authorList>
    </citation>
    <scope>NUCLEOTIDE SEQUENCE</scope>
    <source>
        <strain evidence="7">Stay&amp;Tobe</strain>
        <tissue evidence="7">Testes</tissue>
    </source>
</reference>
<feature type="transmembrane region" description="Helical" evidence="5">
    <location>
        <begin position="169"/>
        <end position="191"/>
    </location>
</feature>
<dbReference type="Pfam" id="PF00083">
    <property type="entry name" value="Sugar_tr"/>
    <property type="match status" value="1"/>
</dbReference>
<keyword evidence="3 5" id="KW-1133">Transmembrane helix</keyword>
<reference evidence="7" key="1">
    <citation type="journal article" date="2023" name="IScience">
        <title>Live-bearing cockroach genome reveals convergent evolutionary mechanisms linked to viviparity in insects and beyond.</title>
        <authorList>
            <person name="Fouks B."/>
            <person name="Harrison M.C."/>
            <person name="Mikhailova A.A."/>
            <person name="Marchal E."/>
            <person name="English S."/>
            <person name="Carruthers M."/>
            <person name="Jennings E.C."/>
            <person name="Chiamaka E.L."/>
            <person name="Frigard R.A."/>
            <person name="Pippel M."/>
            <person name="Attardo G.M."/>
            <person name="Benoit J.B."/>
            <person name="Bornberg-Bauer E."/>
            <person name="Tobe S.S."/>
        </authorList>
    </citation>
    <scope>NUCLEOTIDE SEQUENCE</scope>
    <source>
        <strain evidence="7">Stay&amp;Tobe</strain>
    </source>
</reference>
<dbReference type="Gene3D" id="1.20.1250.20">
    <property type="entry name" value="MFS general substrate transporter like domains"/>
    <property type="match status" value="2"/>
</dbReference>
<dbReference type="InterPro" id="IPR020846">
    <property type="entry name" value="MFS_dom"/>
</dbReference>
<dbReference type="InterPro" id="IPR050549">
    <property type="entry name" value="MFS_Trehalose_Transporter"/>
</dbReference>
<gene>
    <name evidence="7" type="ORF">L9F63_026207</name>
</gene>
<dbReference type="PANTHER" id="PTHR48021">
    <property type="match status" value="1"/>
</dbReference>
<dbReference type="PANTHER" id="PTHR48021:SF96">
    <property type="entry name" value="FACILITATED TREHALOSE TRANSPORTER TRET1-1-RELATED"/>
    <property type="match status" value="1"/>
</dbReference>
<evidence type="ECO:0000259" key="6">
    <source>
        <dbReference type="PROSITE" id="PS50850"/>
    </source>
</evidence>
<feature type="non-terminal residue" evidence="7">
    <location>
        <position position="1"/>
    </location>
</feature>
<dbReference type="PROSITE" id="PS50850">
    <property type="entry name" value="MFS"/>
    <property type="match status" value="1"/>
</dbReference>